<dbReference type="OrthoDB" id="9779730at2"/>
<dbReference type="InterPro" id="IPR029056">
    <property type="entry name" value="Ribokinase-like"/>
</dbReference>
<dbReference type="PROSITE" id="PS00584">
    <property type="entry name" value="PFKB_KINASES_2"/>
    <property type="match status" value="1"/>
</dbReference>
<evidence type="ECO:0000313" key="5">
    <source>
        <dbReference type="Proteomes" id="UP000055590"/>
    </source>
</evidence>
<gene>
    <name evidence="4" type="ORF">AKJ08_1276</name>
</gene>
<dbReference type="PANTHER" id="PTHR10584">
    <property type="entry name" value="SUGAR KINASE"/>
    <property type="match status" value="1"/>
</dbReference>
<dbReference type="SUPFAM" id="SSF53613">
    <property type="entry name" value="Ribokinase-like"/>
    <property type="match status" value="1"/>
</dbReference>
<evidence type="ECO:0000313" key="4">
    <source>
        <dbReference type="EMBL" id="AKU90889.1"/>
    </source>
</evidence>
<dbReference type="RefSeq" id="WP_050725281.1">
    <property type="nucleotide sequence ID" value="NZ_CP012332.1"/>
</dbReference>
<evidence type="ECO:0000256" key="1">
    <source>
        <dbReference type="ARBA" id="ARBA00022679"/>
    </source>
</evidence>
<dbReference type="EMBL" id="CP012332">
    <property type="protein sequence ID" value="AKU90889.1"/>
    <property type="molecule type" value="Genomic_DNA"/>
</dbReference>
<dbReference type="GO" id="GO:0016301">
    <property type="term" value="F:kinase activity"/>
    <property type="evidence" value="ECO:0007669"/>
    <property type="project" value="UniProtKB-KW"/>
</dbReference>
<dbReference type="InterPro" id="IPR011611">
    <property type="entry name" value="PfkB_dom"/>
</dbReference>
<dbReference type="Proteomes" id="UP000055590">
    <property type="component" value="Chromosome"/>
</dbReference>
<keyword evidence="2 4" id="KW-0418">Kinase</keyword>
<dbReference type="Gene3D" id="3.40.1190.20">
    <property type="match status" value="1"/>
</dbReference>
<dbReference type="InterPro" id="IPR002173">
    <property type="entry name" value="Carboh/pur_kinase_PfkB_CS"/>
</dbReference>
<reference evidence="4 5" key="1">
    <citation type="submission" date="2015-08" db="EMBL/GenBank/DDBJ databases">
        <authorList>
            <person name="Babu N.S."/>
            <person name="Beckwith C.J."/>
            <person name="Beseler K.G."/>
            <person name="Brison A."/>
            <person name="Carone J.V."/>
            <person name="Caskin T.P."/>
            <person name="Diamond M."/>
            <person name="Durham M.E."/>
            <person name="Foxe J.M."/>
            <person name="Go M."/>
            <person name="Henderson B.A."/>
            <person name="Jones I.B."/>
            <person name="McGettigan J.A."/>
            <person name="Micheletti S.J."/>
            <person name="Nasrallah M.E."/>
            <person name="Ortiz D."/>
            <person name="Piller C.R."/>
            <person name="Privatt S.R."/>
            <person name="Schneider S.L."/>
            <person name="Sharp S."/>
            <person name="Smith T.C."/>
            <person name="Stanton J.D."/>
            <person name="Ullery H.E."/>
            <person name="Wilson R.J."/>
            <person name="Serrano M.G."/>
            <person name="Buck G."/>
            <person name="Lee V."/>
            <person name="Wang Y."/>
            <person name="Carvalho R."/>
            <person name="Voegtly L."/>
            <person name="Shi R."/>
            <person name="Duckworth R."/>
            <person name="Johnson A."/>
            <person name="Loviza R."/>
            <person name="Walstead R."/>
            <person name="Shah Z."/>
            <person name="Kiflezghi M."/>
            <person name="Wade K."/>
            <person name="Ball S.L."/>
            <person name="Bradley K.W."/>
            <person name="Asai D.J."/>
            <person name="Bowman C.A."/>
            <person name="Russell D.A."/>
            <person name="Pope W.H."/>
            <person name="Jacobs-Sera D."/>
            <person name="Hendrix R.W."/>
            <person name="Hatfull G.F."/>
        </authorList>
    </citation>
    <scope>NUCLEOTIDE SEQUENCE [LARGE SCALE GENOMIC DNA]</scope>
    <source>
        <strain evidence="4 5">DSM 27710</strain>
    </source>
</reference>
<keyword evidence="1" id="KW-0808">Transferase</keyword>
<protein>
    <submittedName>
        <fullName evidence="4">Ribokinase</fullName>
    </submittedName>
</protein>
<dbReference type="PANTHER" id="PTHR10584:SF166">
    <property type="entry name" value="RIBOKINASE"/>
    <property type="match status" value="1"/>
</dbReference>
<dbReference type="AlphaFoldDB" id="A0A0K1PCP4"/>
<dbReference type="PATRIC" id="fig|1391653.3.peg.1340"/>
<keyword evidence="5" id="KW-1185">Reference proteome</keyword>
<dbReference type="STRING" id="1391653.AKJ08_1276"/>
<dbReference type="GO" id="GO:0005829">
    <property type="term" value="C:cytosol"/>
    <property type="evidence" value="ECO:0007669"/>
    <property type="project" value="TreeGrafter"/>
</dbReference>
<evidence type="ECO:0000259" key="3">
    <source>
        <dbReference type="Pfam" id="PF00294"/>
    </source>
</evidence>
<evidence type="ECO:0000256" key="2">
    <source>
        <dbReference type="ARBA" id="ARBA00022777"/>
    </source>
</evidence>
<sequence length="309" mass="34316">MSMLVVGSVALDSLETPFGVREDVPGGSATFFSTAASFFGPVQLVGVVGEDFPAEHVSFLQERGVDLEGLVRAPGRTFRWKGRYGFDLNEAQTLDTQLNVFGEFRPELPARFRRPDFLFLGNIHPELQGRVLDQVEARPRLVAMDTMNFWISGQREKLLEVLARVDLLFINDAEVRQLAGEHNVVKAARKILAMGPSRVVVKRGEYGAVLFEGDRIFAAPAWPLEEVFDPTGAGDSFAGGFMGYLANGSGDVDHESLRQACVAGSTLASFCVERFSLDRFRELSREEIRHRLEAFGSLTRFRELPATLR</sequence>
<dbReference type="KEGG" id="vin:AKJ08_1276"/>
<accession>A0A0K1PCP4</accession>
<proteinExistence type="predicted"/>
<feature type="domain" description="Carbohydrate kinase PfkB" evidence="3">
    <location>
        <begin position="24"/>
        <end position="276"/>
    </location>
</feature>
<organism evidence="4 5">
    <name type="scientific">Vulgatibacter incomptus</name>
    <dbReference type="NCBI Taxonomy" id="1391653"/>
    <lineage>
        <taxon>Bacteria</taxon>
        <taxon>Pseudomonadati</taxon>
        <taxon>Myxococcota</taxon>
        <taxon>Myxococcia</taxon>
        <taxon>Myxococcales</taxon>
        <taxon>Cystobacterineae</taxon>
        <taxon>Vulgatibacteraceae</taxon>
        <taxon>Vulgatibacter</taxon>
    </lineage>
</organism>
<dbReference type="Pfam" id="PF00294">
    <property type="entry name" value="PfkB"/>
    <property type="match status" value="1"/>
</dbReference>
<name>A0A0K1PCP4_9BACT</name>